<dbReference type="Proteomes" id="UP001430193">
    <property type="component" value="Unassembled WGS sequence"/>
</dbReference>
<dbReference type="PANTHER" id="PTHR43390:SF1">
    <property type="entry name" value="CHLOROPLAST PROCESSING PEPTIDASE"/>
    <property type="match status" value="1"/>
</dbReference>
<comment type="caution">
    <text evidence="10">The sequence shown here is derived from an EMBL/GenBank/DDBJ whole genome shotgun (WGS) entry which is preliminary data.</text>
</comment>
<dbReference type="GO" id="GO:0009003">
    <property type="term" value="F:signal peptidase activity"/>
    <property type="evidence" value="ECO:0007669"/>
    <property type="project" value="UniProtKB-EC"/>
</dbReference>
<feature type="transmembrane region" description="Helical" evidence="7">
    <location>
        <begin position="50"/>
        <end position="68"/>
    </location>
</feature>
<dbReference type="InterPro" id="IPR019756">
    <property type="entry name" value="Pept_S26A_signal_pept_1_Ser-AS"/>
</dbReference>
<comment type="catalytic activity">
    <reaction evidence="1 7">
        <text>Cleavage of hydrophobic, N-terminal signal or leader sequences from secreted and periplasmic proteins.</text>
        <dbReference type="EC" id="3.4.21.89"/>
    </reaction>
</comment>
<dbReference type="PROSITE" id="PS00760">
    <property type="entry name" value="SPASE_I_2"/>
    <property type="match status" value="1"/>
</dbReference>
<dbReference type="PROSITE" id="PS00501">
    <property type="entry name" value="SPASE_I_1"/>
    <property type="match status" value="1"/>
</dbReference>
<comment type="caution">
    <text evidence="8">Lacks conserved residue(s) required for the propagation of feature annotation.</text>
</comment>
<dbReference type="InterPro" id="IPR019757">
    <property type="entry name" value="Pept_S26A_signal_pept_1_Lys-AS"/>
</dbReference>
<gene>
    <name evidence="10" type="primary">lepB</name>
    <name evidence="10" type="ORF">ISS99_15595</name>
</gene>
<evidence type="ECO:0000256" key="3">
    <source>
        <dbReference type="ARBA" id="ARBA00013208"/>
    </source>
</evidence>
<comment type="subcellular location">
    <subcellularLocation>
        <location evidence="8">Membrane</location>
        <topology evidence="8">Multi-pass membrane protein</topology>
    </subcellularLocation>
</comment>
<evidence type="ECO:0000256" key="6">
    <source>
        <dbReference type="ARBA" id="ARBA00022801"/>
    </source>
</evidence>
<keyword evidence="7" id="KW-0812">Transmembrane</keyword>
<evidence type="ECO:0000256" key="5">
    <source>
        <dbReference type="ARBA" id="ARBA00022670"/>
    </source>
</evidence>
<dbReference type="RefSeq" id="WP_204632490.1">
    <property type="nucleotide sequence ID" value="NZ_BSOC01000002.1"/>
</dbReference>
<dbReference type="Pfam" id="PF10502">
    <property type="entry name" value="Peptidase_S26"/>
    <property type="match status" value="1"/>
</dbReference>
<dbReference type="PRINTS" id="PR00727">
    <property type="entry name" value="LEADERPTASE"/>
</dbReference>
<dbReference type="SUPFAM" id="SSF51306">
    <property type="entry name" value="LexA/Signal peptidase"/>
    <property type="match status" value="1"/>
</dbReference>
<evidence type="ECO:0000313" key="11">
    <source>
        <dbReference type="Proteomes" id="UP001430193"/>
    </source>
</evidence>
<comment type="similarity">
    <text evidence="2 8">Belongs to the peptidase S26 family.</text>
</comment>
<keyword evidence="5 7" id="KW-0645">Protease</keyword>
<dbReference type="PANTHER" id="PTHR43390">
    <property type="entry name" value="SIGNAL PEPTIDASE I"/>
    <property type="match status" value="1"/>
</dbReference>
<evidence type="ECO:0000256" key="4">
    <source>
        <dbReference type="ARBA" id="ARBA00019232"/>
    </source>
</evidence>
<evidence type="ECO:0000313" key="10">
    <source>
        <dbReference type="EMBL" id="MBM7130948.1"/>
    </source>
</evidence>
<evidence type="ECO:0000256" key="7">
    <source>
        <dbReference type="RuleBase" id="RU003993"/>
    </source>
</evidence>
<keyword evidence="6 7" id="KW-0378">Hydrolase</keyword>
<keyword evidence="11" id="KW-1185">Reference proteome</keyword>
<evidence type="ECO:0000256" key="2">
    <source>
        <dbReference type="ARBA" id="ARBA00009370"/>
    </source>
</evidence>
<evidence type="ECO:0000256" key="1">
    <source>
        <dbReference type="ARBA" id="ARBA00000677"/>
    </source>
</evidence>
<dbReference type="InterPro" id="IPR000223">
    <property type="entry name" value="Pept_S26A_signal_pept_1"/>
</dbReference>
<dbReference type="CDD" id="cd06530">
    <property type="entry name" value="S26_SPase_I"/>
    <property type="match status" value="1"/>
</dbReference>
<dbReference type="Gene3D" id="2.10.109.10">
    <property type="entry name" value="Umud Fragment, subunit A"/>
    <property type="match status" value="1"/>
</dbReference>
<evidence type="ECO:0000256" key="8">
    <source>
        <dbReference type="RuleBase" id="RU362042"/>
    </source>
</evidence>
<dbReference type="EMBL" id="JADIKF010000039">
    <property type="protein sequence ID" value="MBM7130948.1"/>
    <property type="molecule type" value="Genomic_DNA"/>
</dbReference>
<dbReference type="InterPro" id="IPR019533">
    <property type="entry name" value="Peptidase_S26"/>
</dbReference>
<dbReference type="EC" id="3.4.21.89" evidence="3 7"/>
<keyword evidence="7" id="KW-1133">Transmembrane helix</keyword>
<dbReference type="NCBIfam" id="TIGR02227">
    <property type="entry name" value="sigpep_I_bact"/>
    <property type="match status" value="1"/>
</dbReference>
<keyword evidence="7" id="KW-0472">Membrane</keyword>
<feature type="domain" description="Peptidase S26" evidence="9">
    <location>
        <begin position="49"/>
        <end position="278"/>
    </location>
</feature>
<dbReference type="InterPro" id="IPR036286">
    <property type="entry name" value="LexA/Signal_pep-like_sf"/>
</dbReference>
<name>A0ABS2KJ52_9GAMM</name>
<protein>
    <recommendedName>
        <fullName evidence="4 7">Signal peptidase I</fullName>
        <ecNumber evidence="3 7">3.4.21.89</ecNumber>
    </recommendedName>
</protein>
<proteinExistence type="inferred from homology"/>
<sequence length="298" mass="33346">MDFDFSAILLVLTVVFGVVWGLDRLFFYKNRKAKYDAAGEEYRDPAPVDWARSLFPVIFVVLLLRSFVAEPFRIPSGSMMPTLDVGDFILVNKFAYGLRLPAFNNKIVSVGEPKRGDVVVFRFPGFLCQDENGNVIRSGDVTCADPHAPVASQNWIKRVVGLPGDTIEVHDSQIVINGKPVIDTQIGPFKGNVSRSEDNYLLYNGATIWSEQLGTANHLIARMPSLQTPPIPNARVPSVVPPNCYIVMGDDRENSEDSRWWGCMPEQNLVGKAFMIWFSWKGVHTGAVDFHRIGMLIR</sequence>
<organism evidence="10 11">
    <name type="scientific">Dyella mobilis</name>
    <dbReference type="NCBI Taxonomy" id="1849582"/>
    <lineage>
        <taxon>Bacteria</taxon>
        <taxon>Pseudomonadati</taxon>
        <taxon>Pseudomonadota</taxon>
        <taxon>Gammaproteobacteria</taxon>
        <taxon>Lysobacterales</taxon>
        <taxon>Rhodanobacteraceae</taxon>
        <taxon>Dyella</taxon>
    </lineage>
</organism>
<reference evidence="10" key="1">
    <citation type="submission" date="2020-10" db="EMBL/GenBank/DDBJ databases">
        <title>Phylogeny of dyella-like bacteria.</title>
        <authorList>
            <person name="Fu J."/>
        </authorList>
    </citation>
    <scope>NUCLEOTIDE SEQUENCE</scope>
    <source>
        <strain evidence="10">DHON07</strain>
    </source>
</reference>
<accession>A0ABS2KJ52</accession>
<evidence type="ECO:0000259" key="9">
    <source>
        <dbReference type="Pfam" id="PF10502"/>
    </source>
</evidence>